<feature type="domain" description="TonB C-terminal" evidence="12">
    <location>
        <begin position="77"/>
        <end position="160"/>
    </location>
</feature>
<keyword evidence="14" id="KW-1185">Reference proteome</keyword>
<gene>
    <name evidence="13" type="ORF">F0P94_04190</name>
</gene>
<protein>
    <submittedName>
        <fullName evidence="13">Energy transducer TonB</fullName>
    </submittedName>
</protein>
<evidence type="ECO:0000256" key="11">
    <source>
        <dbReference type="SAM" id="SignalP"/>
    </source>
</evidence>
<keyword evidence="5" id="KW-0997">Cell inner membrane</keyword>
<feature type="compositionally biased region" description="Low complexity" evidence="10">
    <location>
        <begin position="34"/>
        <end position="45"/>
    </location>
</feature>
<name>A0A5N1J3G1_9BACT</name>
<evidence type="ECO:0000313" key="13">
    <source>
        <dbReference type="EMBL" id="KAA9340635.1"/>
    </source>
</evidence>
<evidence type="ECO:0000313" key="14">
    <source>
        <dbReference type="Proteomes" id="UP000326570"/>
    </source>
</evidence>
<evidence type="ECO:0000256" key="5">
    <source>
        <dbReference type="ARBA" id="ARBA00022519"/>
    </source>
</evidence>
<feature type="signal peptide" evidence="11">
    <location>
        <begin position="1"/>
        <end position="21"/>
    </location>
</feature>
<dbReference type="Pfam" id="PF03544">
    <property type="entry name" value="TonB_C"/>
    <property type="match status" value="1"/>
</dbReference>
<evidence type="ECO:0000259" key="12">
    <source>
        <dbReference type="PROSITE" id="PS52015"/>
    </source>
</evidence>
<evidence type="ECO:0000256" key="7">
    <source>
        <dbReference type="ARBA" id="ARBA00022927"/>
    </source>
</evidence>
<dbReference type="GO" id="GO:0055085">
    <property type="term" value="P:transmembrane transport"/>
    <property type="evidence" value="ECO:0007669"/>
    <property type="project" value="InterPro"/>
</dbReference>
<dbReference type="InterPro" id="IPR037682">
    <property type="entry name" value="TonB_C"/>
</dbReference>
<evidence type="ECO:0000256" key="1">
    <source>
        <dbReference type="ARBA" id="ARBA00004383"/>
    </source>
</evidence>
<comment type="similarity">
    <text evidence="2">Belongs to the TonB family.</text>
</comment>
<evidence type="ECO:0000256" key="8">
    <source>
        <dbReference type="ARBA" id="ARBA00022989"/>
    </source>
</evidence>
<dbReference type="InterPro" id="IPR051045">
    <property type="entry name" value="TonB-dependent_transducer"/>
</dbReference>
<keyword evidence="11" id="KW-0732">Signal</keyword>
<feature type="region of interest" description="Disordered" evidence="10">
    <location>
        <begin position="26"/>
        <end position="64"/>
    </location>
</feature>
<evidence type="ECO:0000256" key="3">
    <source>
        <dbReference type="ARBA" id="ARBA00022448"/>
    </source>
</evidence>
<dbReference type="Gene3D" id="3.30.1150.10">
    <property type="match status" value="1"/>
</dbReference>
<evidence type="ECO:0000256" key="6">
    <source>
        <dbReference type="ARBA" id="ARBA00022692"/>
    </source>
</evidence>
<dbReference type="Proteomes" id="UP000326570">
    <property type="component" value="Unassembled WGS sequence"/>
</dbReference>
<evidence type="ECO:0000256" key="10">
    <source>
        <dbReference type="SAM" id="MobiDB-lite"/>
    </source>
</evidence>
<evidence type="ECO:0000256" key="9">
    <source>
        <dbReference type="ARBA" id="ARBA00023136"/>
    </source>
</evidence>
<dbReference type="RefSeq" id="WP_150902562.1">
    <property type="nucleotide sequence ID" value="NZ_VTWT01000002.1"/>
</dbReference>
<reference evidence="13 14" key="1">
    <citation type="submission" date="2019-09" db="EMBL/GenBank/DDBJ databases">
        <title>Genome sequence of Adhaeribacter sp. M2.</title>
        <authorList>
            <person name="Srinivasan S."/>
        </authorList>
    </citation>
    <scope>NUCLEOTIDE SEQUENCE [LARGE SCALE GENOMIC DNA]</scope>
    <source>
        <strain evidence="13 14">M2</strain>
    </source>
</reference>
<dbReference type="EMBL" id="VTWT01000002">
    <property type="protein sequence ID" value="KAA9340635.1"/>
    <property type="molecule type" value="Genomic_DNA"/>
</dbReference>
<dbReference type="GO" id="GO:0015031">
    <property type="term" value="P:protein transport"/>
    <property type="evidence" value="ECO:0007669"/>
    <property type="project" value="UniProtKB-KW"/>
</dbReference>
<dbReference type="GO" id="GO:0098797">
    <property type="term" value="C:plasma membrane protein complex"/>
    <property type="evidence" value="ECO:0007669"/>
    <property type="project" value="TreeGrafter"/>
</dbReference>
<dbReference type="NCBIfam" id="TIGR01352">
    <property type="entry name" value="tonB_Cterm"/>
    <property type="match status" value="1"/>
</dbReference>
<comment type="subcellular location">
    <subcellularLocation>
        <location evidence="1">Cell inner membrane</location>
        <topology evidence="1">Single-pass membrane protein</topology>
        <orientation evidence="1">Periplasmic side</orientation>
    </subcellularLocation>
</comment>
<keyword evidence="6" id="KW-0812">Transmembrane</keyword>
<organism evidence="13 14">
    <name type="scientific">Adhaeribacter soli</name>
    <dbReference type="NCBI Taxonomy" id="2607655"/>
    <lineage>
        <taxon>Bacteria</taxon>
        <taxon>Pseudomonadati</taxon>
        <taxon>Bacteroidota</taxon>
        <taxon>Cytophagia</taxon>
        <taxon>Cytophagales</taxon>
        <taxon>Hymenobacteraceae</taxon>
        <taxon>Adhaeribacter</taxon>
    </lineage>
</organism>
<proteinExistence type="inferred from homology"/>
<dbReference type="InterPro" id="IPR006260">
    <property type="entry name" value="TonB/TolA_C"/>
</dbReference>
<evidence type="ECO:0000256" key="2">
    <source>
        <dbReference type="ARBA" id="ARBA00006555"/>
    </source>
</evidence>
<evidence type="ECO:0000256" key="4">
    <source>
        <dbReference type="ARBA" id="ARBA00022475"/>
    </source>
</evidence>
<feature type="chain" id="PRO_5024879849" evidence="11">
    <location>
        <begin position="22"/>
        <end position="160"/>
    </location>
</feature>
<dbReference type="PANTHER" id="PTHR33446:SF2">
    <property type="entry name" value="PROTEIN TONB"/>
    <property type="match status" value="1"/>
</dbReference>
<dbReference type="AlphaFoldDB" id="A0A5N1J3G1"/>
<dbReference type="GO" id="GO:0031992">
    <property type="term" value="F:energy transducer activity"/>
    <property type="evidence" value="ECO:0007669"/>
    <property type="project" value="TreeGrafter"/>
</dbReference>
<keyword evidence="9" id="KW-0472">Membrane</keyword>
<accession>A0A5N1J3G1</accession>
<sequence length="160" mass="17024">MKVKFFLAAAGLAFFAFSASAQSDAKTKVKTKTETTTTETPAEAAPQKSPEPIAPGQDKAGGKAADKAIPVAQYYEGGQAAMYEFINANVQYPPMAKRNRIQGQCIVSVTLNEDGTTTNMKILKNIGGGCGEEALRVVKLLKFKAPGYSVQSSIPVNFKL</sequence>
<dbReference type="PROSITE" id="PS52015">
    <property type="entry name" value="TONB_CTD"/>
    <property type="match status" value="1"/>
</dbReference>
<keyword evidence="7" id="KW-0653">Protein transport</keyword>
<keyword evidence="8" id="KW-1133">Transmembrane helix</keyword>
<keyword evidence="3" id="KW-0813">Transport</keyword>
<dbReference type="PANTHER" id="PTHR33446">
    <property type="entry name" value="PROTEIN TONB-RELATED"/>
    <property type="match status" value="1"/>
</dbReference>
<comment type="caution">
    <text evidence="13">The sequence shown here is derived from an EMBL/GenBank/DDBJ whole genome shotgun (WGS) entry which is preliminary data.</text>
</comment>
<keyword evidence="4" id="KW-1003">Cell membrane</keyword>
<dbReference type="SUPFAM" id="SSF74653">
    <property type="entry name" value="TolA/TonB C-terminal domain"/>
    <property type="match status" value="1"/>
</dbReference>